<feature type="signal peptide" evidence="2">
    <location>
        <begin position="1"/>
        <end position="28"/>
    </location>
</feature>
<accession>A0A5B8MK31</accession>
<dbReference type="EMBL" id="CP031037">
    <property type="protein sequence ID" value="QDZ20813.1"/>
    <property type="molecule type" value="Genomic_DNA"/>
</dbReference>
<evidence type="ECO:0000313" key="3">
    <source>
        <dbReference type="EMBL" id="QDZ20813.1"/>
    </source>
</evidence>
<dbReference type="Proteomes" id="UP000316726">
    <property type="component" value="Chromosome 4"/>
</dbReference>
<name>A0A5B8MK31_9CHLO</name>
<dbReference type="AlphaFoldDB" id="A0A5B8MK31"/>
<gene>
    <name evidence="3" type="ORF">A3770_04p33310</name>
</gene>
<keyword evidence="4" id="KW-1185">Reference proteome</keyword>
<protein>
    <submittedName>
        <fullName evidence="3">Uncharacterized protein</fullName>
    </submittedName>
</protein>
<feature type="region of interest" description="Disordered" evidence="1">
    <location>
        <begin position="96"/>
        <end position="124"/>
    </location>
</feature>
<evidence type="ECO:0000256" key="1">
    <source>
        <dbReference type="SAM" id="MobiDB-lite"/>
    </source>
</evidence>
<evidence type="ECO:0000256" key="2">
    <source>
        <dbReference type="SAM" id="SignalP"/>
    </source>
</evidence>
<keyword evidence="2" id="KW-0732">Signal</keyword>
<proteinExistence type="predicted"/>
<feature type="chain" id="PRO_5022792172" evidence="2">
    <location>
        <begin position="29"/>
        <end position="267"/>
    </location>
</feature>
<evidence type="ECO:0000313" key="4">
    <source>
        <dbReference type="Proteomes" id="UP000316726"/>
    </source>
</evidence>
<organism evidence="3 4">
    <name type="scientific">Chloropicon primus</name>
    <dbReference type="NCBI Taxonomy" id="1764295"/>
    <lineage>
        <taxon>Eukaryota</taxon>
        <taxon>Viridiplantae</taxon>
        <taxon>Chlorophyta</taxon>
        <taxon>Chloropicophyceae</taxon>
        <taxon>Chloropicales</taxon>
        <taxon>Chloropicaceae</taxon>
        <taxon>Chloropicon</taxon>
    </lineage>
</organism>
<reference evidence="3 4" key="1">
    <citation type="submission" date="2018-07" db="EMBL/GenBank/DDBJ databases">
        <title>The complete nuclear genome of the prasinophyte Chloropicon primus (CCMP1205).</title>
        <authorList>
            <person name="Pombert J.-F."/>
            <person name="Otis C."/>
            <person name="Turmel M."/>
            <person name="Lemieux C."/>
        </authorList>
    </citation>
    <scope>NUCLEOTIDE SEQUENCE [LARGE SCALE GENOMIC DNA]</scope>
    <source>
        <strain evidence="3 4">CCMP1205</strain>
    </source>
</reference>
<sequence length="267" mass="29453">MASPRRPHLLLLLLLLVAPSCLLPLASAFDIASPVFGAIGSVAAYSINKLVIDPERERQVFKVWKELRDAEEEEARFERRGGAAGASAQSILPEYVRGSSSRTSDRQQDHHRRPPDPPEPIVDPVLRVSREACNATGILTLILEGFTPSGRVQILRSPRPAYDSGSRERTDYDPSHFCGGTQLMLEAGSTKHFMTTQADQRGRALMEVTLRDRRACDYFAYQCLDVPTCATSNTVVLAKTTPLVLASALETLETTNPYGYARELDLP</sequence>